<evidence type="ECO:0000256" key="2">
    <source>
        <dbReference type="ARBA" id="ARBA00022525"/>
    </source>
</evidence>
<feature type="region of interest" description="Disordered" evidence="5">
    <location>
        <begin position="148"/>
        <end position="210"/>
    </location>
</feature>
<evidence type="ECO:0000259" key="8">
    <source>
        <dbReference type="PROSITE" id="PS50847"/>
    </source>
</evidence>
<reference evidence="10" key="1">
    <citation type="submission" date="2016-06" db="EMBL/GenBank/DDBJ databases">
        <authorList>
            <person name="Varghese N."/>
        </authorList>
    </citation>
    <scope>NUCLEOTIDE SEQUENCE [LARGE SCALE GENOMIC DNA]</scope>
    <source>
        <strain evidence="10">DSM 46123</strain>
    </source>
</reference>
<dbReference type="RefSeq" id="WP_091456744.1">
    <property type="nucleotide sequence ID" value="NZ_FMHU01000001.1"/>
</dbReference>
<feature type="chain" id="PRO_5038601687" evidence="7">
    <location>
        <begin position="27"/>
        <end position="241"/>
    </location>
</feature>
<keyword evidence="10" id="KW-1185">Reference proteome</keyword>
<evidence type="ECO:0000256" key="7">
    <source>
        <dbReference type="SAM" id="SignalP"/>
    </source>
</evidence>
<keyword evidence="1" id="KW-0134">Cell wall</keyword>
<dbReference type="NCBIfam" id="TIGR01167">
    <property type="entry name" value="LPXTG_anchor"/>
    <property type="match status" value="1"/>
</dbReference>
<feature type="compositionally biased region" description="Pro residues" evidence="5">
    <location>
        <begin position="149"/>
        <end position="189"/>
    </location>
</feature>
<proteinExistence type="predicted"/>
<evidence type="ECO:0000256" key="3">
    <source>
        <dbReference type="ARBA" id="ARBA00022729"/>
    </source>
</evidence>
<dbReference type="InterPro" id="IPR019931">
    <property type="entry name" value="LPXTG_anchor"/>
</dbReference>
<keyword evidence="6" id="KW-0812">Transmembrane</keyword>
<keyword evidence="2" id="KW-0964">Secreted</keyword>
<feature type="domain" description="Gram-positive cocci surface proteins LPxTG" evidence="8">
    <location>
        <begin position="205"/>
        <end position="241"/>
    </location>
</feature>
<name>A0A1C6RMZ6_9ACTN</name>
<sequence length="241" mass="24251">MRTQLSRALAVGAIAAGLLLSTGAPAAAQTTIDINPGNVPSNATDFPQNCDPNLGGGPYPGEDVWVFNLPGDPETSGVFESVTATFDTPDGPLTVTIPDDGGAIVNNMGTSKAWIRVPAGATLVEATAVISGMADFFVLSSTCAALQPTPTPTATPTQPPTPTPTPTATPTQPPTPTPTATPTQPPTPTPTATSSVQPTPTKTHLPVTGVSSSSTLVPLVTLGVGAILMGATLLGLRRRRG</sequence>
<keyword evidence="4" id="KW-0572">Peptidoglycan-anchor</keyword>
<keyword evidence="3 7" id="KW-0732">Signal</keyword>
<keyword evidence="6" id="KW-1133">Transmembrane helix</keyword>
<dbReference type="EMBL" id="FMHU01000001">
    <property type="protein sequence ID" value="SCL18426.1"/>
    <property type="molecule type" value="Genomic_DNA"/>
</dbReference>
<feature type="transmembrane region" description="Helical" evidence="6">
    <location>
        <begin position="216"/>
        <end position="236"/>
    </location>
</feature>
<evidence type="ECO:0000256" key="6">
    <source>
        <dbReference type="SAM" id="Phobius"/>
    </source>
</evidence>
<evidence type="ECO:0000313" key="10">
    <source>
        <dbReference type="Proteomes" id="UP000198906"/>
    </source>
</evidence>
<organism evidence="9 10">
    <name type="scientific">Micromonospora inyonensis</name>
    <dbReference type="NCBI Taxonomy" id="47866"/>
    <lineage>
        <taxon>Bacteria</taxon>
        <taxon>Bacillati</taxon>
        <taxon>Actinomycetota</taxon>
        <taxon>Actinomycetes</taxon>
        <taxon>Micromonosporales</taxon>
        <taxon>Micromonosporaceae</taxon>
        <taxon>Micromonospora</taxon>
    </lineage>
</organism>
<accession>A0A1C6RMZ6</accession>
<feature type="compositionally biased region" description="Low complexity" evidence="5">
    <location>
        <begin position="190"/>
        <end position="210"/>
    </location>
</feature>
<evidence type="ECO:0000256" key="1">
    <source>
        <dbReference type="ARBA" id="ARBA00022512"/>
    </source>
</evidence>
<dbReference type="PROSITE" id="PS50847">
    <property type="entry name" value="GRAM_POS_ANCHORING"/>
    <property type="match status" value="1"/>
</dbReference>
<dbReference type="STRING" id="47866.GA0074694_2349"/>
<gene>
    <name evidence="9" type="ORF">GA0074694_2349</name>
</gene>
<dbReference type="Proteomes" id="UP000198906">
    <property type="component" value="Unassembled WGS sequence"/>
</dbReference>
<evidence type="ECO:0000313" key="9">
    <source>
        <dbReference type="EMBL" id="SCL18426.1"/>
    </source>
</evidence>
<evidence type="ECO:0000256" key="4">
    <source>
        <dbReference type="ARBA" id="ARBA00023088"/>
    </source>
</evidence>
<evidence type="ECO:0000256" key="5">
    <source>
        <dbReference type="SAM" id="MobiDB-lite"/>
    </source>
</evidence>
<keyword evidence="6" id="KW-0472">Membrane</keyword>
<feature type="signal peptide" evidence="7">
    <location>
        <begin position="1"/>
        <end position="26"/>
    </location>
</feature>
<dbReference type="AlphaFoldDB" id="A0A1C6RMZ6"/>
<protein>
    <submittedName>
        <fullName evidence="9">LPXTG-motif cell wall anchor domain-containing protein</fullName>
    </submittedName>
</protein>